<keyword evidence="6 10" id="KW-0406">Ion transport</keyword>
<protein>
    <recommendedName>
        <fullName evidence="10">Porin</fullName>
    </recommendedName>
</protein>
<dbReference type="GO" id="GO:0046930">
    <property type="term" value="C:pore complex"/>
    <property type="evidence" value="ECO:0007669"/>
    <property type="project" value="UniProtKB-KW"/>
</dbReference>
<dbReference type="RefSeq" id="WP_165136554.1">
    <property type="nucleotide sequence ID" value="NZ_CP049250.1"/>
</dbReference>
<comment type="caution">
    <text evidence="11">The sequence shown here is derived from an EMBL/GenBank/DDBJ whole genome shotgun (WGS) entry which is preliminary data.</text>
</comment>
<keyword evidence="7 10" id="KW-0626">Porin</keyword>
<evidence type="ECO:0000256" key="5">
    <source>
        <dbReference type="ARBA" id="ARBA00022729"/>
    </source>
</evidence>
<dbReference type="Gene3D" id="2.40.160.40">
    <property type="entry name" value="monomeric porin ompg"/>
    <property type="match status" value="1"/>
</dbReference>
<comment type="function">
    <text evidence="10">Forms passive diffusion pores that allow small molecular weight hydrophilic materials across the outer membrane.</text>
</comment>
<evidence type="ECO:0000256" key="8">
    <source>
        <dbReference type="ARBA" id="ARBA00023136"/>
    </source>
</evidence>
<comment type="similarity">
    <text evidence="1 10">Belongs to the alphaproteobacteria porin family.</text>
</comment>
<dbReference type="EMBL" id="JACIEC010000001">
    <property type="protein sequence ID" value="MBB4142664.1"/>
    <property type="molecule type" value="Genomic_DNA"/>
</dbReference>
<accession>A0A7W6PQ88</accession>
<organism evidence="11 12">
    <name type="scientific">Rhizobium rhizoryzae</name>
    <dbReference type="NCBI Taxonomy" id="451876"/>
    <lineage>
        <taxon>Bacteria</taxon>
        <taxon>Pseudomonadati</taxon>
        <taxon>Pseudomonadota</taxon>
        <taxon>Alphaproteobacteria</taxon>
        <taxon>Hyphomicrobiales</taxon>
        <taxon>Rhizobiaceae</taxon>
        <taxon>Rhizobium/Agrobacterium group</taxon>
        <taxon>Rhizobium</taxon>
    </lineage>
</organism>
<dbReference type="GO" id="GO:0006811">
    <property type="term" value="P:monoatomic ion transport"/>
    <property type="evidence" value="ECO:0007669"/>
    <property type="project" value="UniProtKB-KW"/>
</dbReference>
<evidence type="ECO:0000256" key="10">
    <source>
        <dbReference type="RuleBase" id="RU364005"/>
    </source>
</evidence>
<keyword evidence="4 10" id="KW-0812">Transmembrane</keyword>
<gene>
    <name evidence="11" type="ORF">GGQ72_001163</name>
</gene>
<dbReference type="SUPFAM" id="SSF56935">
    <property type="entry name" value="Porins"/>
    <property type="match status" value="1"/>
</dbReference>
<feature type="signal peptide" evidence="10">
    <location>
        <begin position="1"/>
        <end position="22"/>
    </location>
</feature>
<sequence length="346" mass="37399">MNIKSLLLGSAAALAAVSGAQAADAIVAAQPEPMEYVRVCDAFGAGFFYIPGSETCLKIDGYVRFQTNFGRNASGTSDWNSFTRGQVNFDARSDSELGTLRGYIALQGNALNSTSRGVNVDQAFIEIGGLKVGYFFNWWDDGLSGETDDIGQNTIFNSIRYTYTAGSFYAGLSVDELESQSATTQVAPFGVARAVDPNNNVGISGIVGGAFGGVKVNVLGGYDTDQENGAIRGILTADVGPGTFGLAAIWSSGQNFYYDKAEWTVAAEYAVKVTDKFKITPGFQYFWTLDQNRFGDFVGSRDAWKAGLTFDYQLAKNLSAKASVQYYDPDRAQESWSGYLRLQRSF</sequence>
<dbReference type="InterPro" id="IPR053713">
    <property type="entry name" value="Bact_OM_Channel_sf"/>
</dbReference>
<dbReference type="Pfam" id="PF02530">
    <property type="entry name" value="Porin_2"/>
    <property type="match status" value="1"/>
</dbReference>
<dbReference type="Proteomes" id="UP000519897">
    <property type="component" value="Unassembled WGS sequence"/>
</dbReference>
<evidence type="ECO:0000256" key="3">
    <source>
        <dbReference type="ARBA" id="ARBA00022452"/>
    </source>
</evidence>
<keyword evidence="3 10" id="KW-1134">Transmembrane beta strand</keyword>
<evidence type="ECO:0000313" key="12">
    <source>
        <dbReference type="Proteomes" id="UP000519897"/>
    </source>
</evidence>
<evidence type="ECO:0000256" key="6">
    <source>
        <dbReference type="ARBA" id="ARBA00023065"/>
    </source>
</evidence>
<keyword evidence="5 10" id="KW-0732">Signal</keyword>
<reference evidence="11 12" key="1">
    <citation type="submission" date="2020-08" db="EMBL/GenBank/DDBJ databases">
        <title>Genomic Encyclopedia of Type Strains, Phase IV (KMG-IV): sequencing the most valuable type-strain genomes for metagenomic binning, comparative biology and taxonomic classification.</title>
        <authorList>
            <person name="Goeker M."/>
        </authorList>
    </citation>
    <scope>NUCLEOTIDE SEQUENCE [LARGE SCALE GENOMIC DNA]</scope>
    <source>
        <strain evidence="11 12">DSM 29514</strain>
    </source>
</reference>
<dbReference type="InterPro" id="IPR003684">
    <property type="entry name" value="Porin_alphabac"/>
</dbReference>
<keyword evidence="12" id="KW-1185">Reference proteome</keyword>
<evidence type="ECO:0000313" key="11">
    <source>
        <dbReference type="EMBL" id="MBB4142664.1"/>
    </source>
</evidence>
<comment type="domain">
    <text evidence="10">Consists of 16-stranded beta-barrel sheets, with large surface-exposed loops, that form a transmembrane pore at the center of each barrel. The pore is partially ocluded by a peptide loop that folds into the pore lumen.</text>
</comment>
<evidence type="ECO:0000256" key="1">
    <source>
        <dbReference type="ARBA" id="ARBA00009521"/>
    </source>
</evidence>
<dbReference type="GO" id="GO:0009279">
    <property type="term" value="C:cell outer membrane"/>
    <property type="evidence" value="ECO:0007669"/>
    <property type="project" value="UniProtKB-SubCell"/>
</dbReference>
<evidence type="ECO:0000256" key="7">
    <source>
        <dbReference type="ARBA" id="ARBA00023114"/>
    </source>
</evidence>
<keyword evidence="8 10" id="KW-0472">Membrane</keyword>
<dbReference type="AlphaFoldDB" id="A0A7W6PQ88"/>
<evidence type="ECO:0000256" key="2">
    <source>
        <dbReference type="ARBA" id="ARBA00022448"/>
    </source>
</evidence>
<proteinExistence type="inferred from homology"/>
<keyword evidence="9 10" id="KW-0998">Cell outer membrane</keyword>
<evidence type="ECO:0000256" key="9">
    <source>
        <dbReference type="ARBA" id="ARBA00023237"/>
    </source>
</evidence>
<dbReference type="GO" id="GO:0015288">
    <property type="term" value="F:porin activity"/>
    <property type="evidence" value="ECO:0007669"/>
    <property type="project" value="UniProtKB-KW"/>
</dbReference>
<feature type="chain" id="PRO_5031598179" description="Porin" evidence="10">
    <location>
        <begin position="23"/>
        <end position="346"/>
    </location>
</feature>
<keyword evidence="2 10" id="KW-0813">Transport</keyword>
<name>A0A7W6PQ88_9HYPH</name>
<evidence type="ECO:0000256" key="4">
    <source>
        <dbReference type="ARBA" id="ARBA00022692"/>
    </source>
</evidence>
<comment type="subcellular location">
    <subcellularLocation>
        <location evidence="10">Cell outer membrane</location>
        <topology evidence="10">Multi-pass membrane protein</topology>
    </subcellularLocation>
</comment>